<evidence type="ECO:0000313" key="3">
    <source>
        <dbReference type="Proteomes" id="UP000321805"/>
    </source>
</evidence>
<dbReference type="PANTHER" id="PTHR35176">
    <property type="entry name" value="HEME OXYGENASE HI_0854-RELATED"/>
    <property type="match status" value="1"/>
</dbReference>
<dbReference type="GO" id="GO:0070967">
    <property type="term" value="F:coenzyme F420 binding"/>
    <property type="evidence" value="ECO:0007669"/>
    <property type="project" value="TreeGrafter"/>
</dbReference>
<accession>A0A5B8U5G5</accession>
<dbReference type="InterPro" id="IPR012349">
    <property type="entry name" value="Split_barrel_FMN-bd"/>
</dbReference>
<name>A0A5B8U5G5_9ACTN</name>
<protein>
    <submittedName>
        <fullName evidence="2">PPOX class F420-dependent oxidoreductase</fullName>
    </submittedName>
</protein>
<keyword evidence="3" id="KW-1185">Reference proteome</keyword>
<dbReference type="EMBL" id="CP042430">
    <property type="protein sequence ID" value="QEC48181.1"/>
    <property type="molecule type" value="Genomic_DNA"/>
</dbReference>
<organism evidence="2 3">
    <name type="scientific">Baekduia soli</name>
    <dbReference type="NCBI Taxonomy" id="496014"/>
    <lineage>
        <taxon>Bacteria</taxon>
        <taxon>Bacillati</taxon>
        <taxon>Actinomycetota</taxon>
        <taxon>Thermoleophilia</taxon>
        <taxon>Solirubrobacterales</taxon>
        <taxon>Baekduiaceae</taxon>
        <taxon>Baekduia</taxon>
    </lineage>
</organism>
<dbReference type="SUPFAM" id="SSF50475">
    <property type="entry name" value="FMN-binding split barrel"/>
    <property type="match status" value="1"/>
</dbReference>
<dbReference type="OrthoDB" id="162914at2"/>
<sequence>MADTLDGRAREIVADKNFAHLAVPRKDGSIQSVVIWADVDDHGRVTVNSAEGRGWPANLRRAGQATISVANAENPYEFVSLVGKVVEDTHEGADDHIDALAKKYLDADSYPFRQEGEQRIKFVLAPERVALQG</sequence>
<dbReference type="RefSeq" id="WP_146919436.1">
    <property type="nucleotide sequence ID" value="NZ_CP042430.1"/>
</dbReference>
<dbReference type="AlphaFoldDB" id="A0A5B8U5G5"/>
<evidence type="ECO:0000256" key="1">
    <source>
        <dbReference type="ARBA" id="ARBA00023002"/>
    </source>
</evidence>
<reference evidence="2 3" key="1">
    <citation type="journal article" date="2018" name="J. Microbiol.">
        <title>Baekduia soli gen. nov., sp. nov., a novel bacterium isolated from the soil of Baekdu Mountain and proposal of a novel family name, Baekduiaceae fam. nov.</title>
        <authorList>
            <person name="An D.S."/>
            <person name="Siddiqi M.Z."/>
            <person name="Kim K.H."/>
            <person name="Yu H.S."/>
            <person name="Im W.T."/>
        </authorList>
    </citation>
    <scope>NUCLEOTIDE SEQUENCE [LARGE SCALE GENOMIC DNA]</scope>
    <source>
        <strain evidence="2 3">BR7-21</strain>
    </source>
</reference>
<dbReference type="InterPro" id="IPR052019">
    <property type="entry name" value="F420H2_bilvrd_red/Heme_oxyg"/>
</dbReference>
<evidence type="ECO:0000313" key="2">
    <source>
        <dbReference type="EMBL" id="QEC48181.1"/>
    </source>
</evidence>
<dbReference type="KEGG" id="bsol:FSW04_11780"/>
<dbReference type="PANTHER" id="PTHR35176:SF6">
    <property type="entry name" value="HEME OXYGENASE HI_0854-RELATED"/>
    <property type="match status" value="1"/>
</dbReference>
<proteinExistence type="predicted"/>
<keyword evidence="1" id="KW-0560">Oxidoreductase</keyword>
<dbReference type="GO" id="GO:0016627">
    <property type="term" value="F:oxidoreductase activity, acting on the CH-CH group of donors"/>
    <property type="evidence" value="ECO:0007669"/>
    <property type="project" value="TreeGrafter"/>
</dbReference>
<dbReference type="Proteomes" id="UP000321805">
    <property type="component" value="Chromosome"/>
</dbReference>
<dbReference type="Gene3D" id="2.30.110.10">
    <property type="entry name" value="Electron Transport, Fmn-binding Protein, Chain A"/>
    <property type="match status" value="1"/>
</dbReference>
<dbReference type="GO" id="GO:0005829">
    <property type="term" value="C:cytosol"/>
    <property type="evidence" value="ECO:0007669"/>
    <property type="project" value="TreeGrafter"/>
</dbReference>
<gene>
    <name evidence="2" type="ORF">FSW04_11780</name>
</gene>